<protein>
    <recommendedName>
        <fullName evidence="4">CCHC-type domain-containing protein</fullName>
    </recommendedName>
</protein>
<evidence type="ECO:0000256" key="3">
    <source>
        <dbReference type="SAM" id="MobiDB-lite"/>
    </source>
</evidence>
<evidence type="ECO:0000256" key="1">
    <source>
        <dbReference type="ARBA" id="ARBA00022664"/>
    </source>
</evidence>
<evidence type="ECO:0000256" key="2">
    <source>
        <dbReference type="PROSITE-ProRule" id="PRU00047"/>
    </source>
</evidence>
<dbReference type="SUPFAM" id="SSF57756">
    <property type="entry name" value="Retrovirus zinc finger-like domains"/>
    <property type="match status" value="1"/>
</dbReference>
<feature type="compositionally biased region" description="Basic and acidic residues" evidence="3">
    <location>
        <begin position="1"/>
        <end position="24"/>
    </location>
</feature>
<feature type="compositionally biased region" description="Low complexity" evidence="3">
    <location>
        <begin position="402"/>
        <end position="423"/>
    </location>
</feature>
<reference evidence="5 6" key="1">
    <citation type="submission" date="2024-01" db="EMBL/GenBank/DDBJ databases">
        <title>Comparative genomics of Cryptococcus and Kwoniella reveals pathogenesis evolution and contrasting modes of karyotype evolution via chromosome fusion or intercentromeric recombination.</title>
        <authorList>
            <person name="Coelho M.A."/>
            <person name="David-Palma M."/>
            <person name="Shea T."/>
            <person name="Bowers K."/>
            <person name="McGinley-Smith S."/>
            <person name="Mohammad A.W."/>
            <person name="Gnirke A."/>
            <person name="Yurkov A.M."/>
            <person name="Nowrousian M."/>
            <person name="Sun S."/>
            <person name="Cuomo C.A."/>
            <person name="Heitman J."/>
        </authorList>
    </citation>
    <scope>NUCLEOTIDE SEQUENCE [LARGE SCALE GENOMIC DNA]</scope>
    <source>
        <strain evidence="5 6">CBS 6074</strain>
    </source>
</reference>
<sequence>MASERRKWEGRGDREESVRSIAGKEDEDEQDVADLEGSKEVSGHLGFKEYQSVSRFFTTPDGKESEHEYLDLDVDHNLDDMQEEASTKQSSKSSLPPWRRYIGKSFLQLPSPIGEYTPESEWDIYSSILESSFSGFSDVPIGSDIEIIDLSKPTEIKGDLTFEIDIRPDIIGFIDEETGGDVLYDEPIRQNDGVPQNRSNNQTCWNCGSTGHSYTSCPEPKNQMMIRHSRETHLYKRDFVMPEYVKPALNMYLSMKVTQEEKSRRLQLIDQFIPGNISKELEDAICYIDETALDHSYNHQDVLDLEDDGYLIREQIEIKRRRKRWDWYENIMKWGYPPGWIIVNDPIQEIKNRIESLEIHQKAFDLLHNADDEDQLEIYGGNLGTPAPSVDDNDSSVESDSDISFSSSSSSSESSTPESTDPTPAREQESDMDMDSDMSIDDHDNSITPKAEKTKQSIKHGVPPSPVSHAHTNGVSLSSPRPDTPPLPPSDSLPPPPSPPPIVEPHLPSPPPPPPEEPTTPPLPPPPPPDLHPAPPSPTSHPNPYLQRHFASQKAASHSQQPPAPPTAPRSHHPAPSHPNGFPSSLPANPIKHDTRPPYHQSPQHPSPYSTSLPPRPSSIPHNLPSPISGTHLYTPNMPKAMSSNPLPKRWAKYHTDLFDSDRLKAYDETRPLPIGY</sequence>
<gene>
    <name evidence="5" type="ORF">L201_004386</name>
</gene>
<feature type="compositionally biased region" description="Basic and acidic residues" evidence="3">
    <location>
        <begin position="440"/>
        <end position="455"/>
    </location>
</feature>
<evidence type="ECO:0000313" key="6">
    <source>
        <dbReference type="Proteomes" id="UP001355207"/>
    </source>
</evidence>
<evidence type="ECO:0000259" key="4">
    <source>
        <dbReference type="PROSITE" id="PS50158"/>
    </source>
</evidence>
<keyword evidence="2" id="KW-0862">Zinc</keyword>
<dbReference type="RefSeq" id="XP_066076225.1">
    <property type="nucleotide sequence ID" value="XM_066220128.1"/>
</dbReference>
<evidence type="ECO:0000313" key="5">
    <source>
        <dbReference type="EMBL" id="WWC89462.1"/>
    </source>
</evidence>
<feature type="compositionally biased region" description="Pro residues" evidence="3">
    <location>
        <begin position="482"/>
        <end position="541"/>
    </location>
</feature>
<feature type="compositionally biased region" description="Acidic residues" evidence="3">
    <location>
        <begin position="391"/>
        <end position="401"/>
    </location>
</feature>
<organism evidence="5 6">
    <name type="scientific">Kwoniella dendrophila CBS 6074</name>
    <dbReference type="NCBI Taxonomy" id="1295534"/>
    <lineage>
        <taxon>Eukaryota</taxon>
        <taxon>Fungi</taxon>
        <taxon>Dikarya</taxon>
        <taxon>Basidiomycota</taxon>
        <taxon>Agaricomycotina</taxon>
        <taxon>Tremellomycetes</taxon>
        <taxon>Tremellales</taxon>
        <taxon>Cryptococcaceae</taxon>
        <taxon>Kwoniella</taxon>
    </lineage>
</organism>
<feature type="compositionally biased region" description="Acidic residues" evidence="3">
    <location>
        <begin position="25"/>
        <end position="34"/>
    </location>
</feature>
<name>A0AAX4JVU1_9TREE</name>
<feature type="compositionally biased region" description="Acidic residues" evidence="3">
    <location>
        <begin position="430"/>
        <end position="439"/>
    </location>
</feature>
<dbReference type="GO" id="GO:0003676">
    <property type="term" value="F:nucleic acid binding"/>
    <property type="evidence" value="ECO:0007669"/>
    <property type="project" value="InterPro"/>
</dbReference>
<dbReference type="InterPro" id="IPR036875">
    <property type="entry name" value="Znf_CCHC_sf"/>
</dbReference>
<dbReference type="PROSITE" id="PS50158">
    <property type="entry name" value="ZF_CCHC"/>
    <property type="match status" value="1"/>
</dbReference>
<dbReference type="Proteomes" id="UP001355207">
    <property type="component" value="Chromosome 5"/>
</dbReference>
<dbReference type="AlphaFoldDB" id="A0AAX4JVU1"/>
<feature type="region of interest" description="Disordered" evidence="3">
    <location>
        <begin position="1"/>
        <end position="40"/>
    </location>
</feature>
<feature type="compositionally biased region" description="Low complexity" evidence="3">
    <location>
        <begin position="542"/>
        <end position="561"/>
    </location>
</feature>
<feature type="compositionally biased region" description="Low complexity" evidence="3">
    <location>
        <begin position="598"/>
        <end position="610"/>
    </location>
</feature>
<feature type="domain" description="CCHC-type" evidence="4">
    <location>
        <begin position="204"/>
        <end position="219"/>
    </location>
</feature>
<dbReference type="PRINTS" id="PR01217">
    <property type="entry name" value="PRICHEXTENSN"/>
</dbReference>
<accession>A0AAX4JVU1</accession>
<dbReference type="GO" id="GO:0006397">
    <property type="term" value="P:mRNA processing"/>
    <property type="evidence" value="ECO:0007669"/>
    <property type="project" value="UniProtKB-KW"/>
</dbReference>
<proteinExistence type="predicted"/>
<dbReference type="GeneID" id="91095056"/>
<dbReference type="EMBL" id="CP144102">
    <property type="protein sequence ID" value="WWC89462.1"/>
    <property type="molecule type" value="Genomic_DNA"/>
</dbReference>
<dbReference type="GO" id="GO:0008270">
    <property type="term" value="F:zinc ion binding"/>
    <property type="evidence" value="ECO:0007669"/>
    <property type="project" value="UniProtKB-KW"/>
</dbReference>
<feature type="region of interest" description="Disordered" evidence="3">
    <location>
        <begin position="377"/>
        <end position="647"/>
    </location>
</feature>
<keyword evidence="2" id="KW-0479">Metal-binding</keyword>
<keyword evidence="6" id="KW-1185">Reference proteome</keyword>
<keyword evidence="1" id="KW-0507">mRNA processing</keyword>
<keyword evidence="2" id="KW-0863">Zinc-finger</keyword>
<dbReference type="SMART" id="SM00343">
    <property type="entry name" value="ZnF_C2HC"/>
    <property type="match status" value="1"/>
</dbReference>
<dbReference type="InterPro" id="IPR001878">
    <property type="entry name" value="Znf_CCHC"/>
</dbReference>